<dbReference type="AlphaFoldDB" id="A0A1H6KP57"/>
<accession>A0A1H6KP57</accession>
<comment type="similarity">
    <text evidence="1">Belongs to the BlaI transcriptional regulatory family.</text>
</comment>
<reference evidence="6" key="1">
    <citation type="submission" date="2016-10" db="EMBL/GenBank/DDBJ databases">
        <authorList>
            <person name="Varghese N."/>
            <person name="Submissions S."/>
        </authorList>
    </citation>
    <scope>NUCLEOTIDE SEQUENCE [LARGE SCALE GENOMIC DNA]</scope>
    <source>
        <strain evidence="6">DSM 17616</strain>
    </source>
</reference>
<keyword evidence="4" id="KW-0804">Transcription</keyword>
<dbReference type="STRING" id="173990.SAMN05660691_01314"/>
<keyword evidence="2" id="KW-0805">Transcription regulation</keyword>
<dbReference type="InterPro" id="IPR036390">
    <property type="entry name" value="WH_DNA-bd_sf"/>
</dbReference>
<protein>
    <submittedName>
        <fullName evidence="5">Predicted transcriptional regulator</fullName>
    </submittedName>
</protein>
<evidence type="ECO:0000313" key="5">
    <source>
        <dbReference type="EMBL" id="SEH77517.1"/>
    </source>
</evidence>
<name>A0A1H6KP57_9GAMM</name>
<evidence type="ECO:0000256" key="3">
    <source>
        <dbReference type="ARBA" id="ARBA00023125"/>
    </source>
</evidence>
<sequence length="145" mass="16040">MVIDSHNTLIHMQQPTAPELEILKLLWSKQPLTAREIHDELATVLSWGYSSTRKTLERMGDKGFIACETLGNKNSYTTLVDKMPTLAAFAQDFAKRVFELNEPLPVAMFASSKLVNAHEIADLEKLLADLASPPVTEAATKSDEA</sequence>
<dbReference type="InterPro" id="IPR005650">
    <property type="entry name" value="BlaI_family"/>
</dbReference>
<keyword evidence="6" id="KW-1185">Reference proteome</keyword>
<dbReference type="Proteomes" id="UP000199371">
    <property type="component" value="Unassembled WGS sequence"/>
</dbReference>
<dbReference type="InterPro" id="IPR036388">
    <property type="entry name" value="WH-like_DNA-bd_sf"/>
</dbReference>
<proteinExistence type="inferred from homology"/>
<dbReference type="GO" id="GO:0045892">
    <property type="term" value="P:negative regulation of DNA-templated transcription"/>
    <property type="evidence" value="ECO:0007669"/>
    <property type="project" value="InterPro"/>
</dbReference>
<dbReference type="EMBL" id="FNXF01000004">
    <property type="protein sequence ID" value="SEH77517.1"/>
    <property type="molecule type" value="Genomic_DNA"/>
</dbReference>
<evidence type="ECO:0000313" key="6">
    <source>
        <dbReference type="Proteomes" id="UP000199371"/>
    </source>
</evidence>
<organism evidence="5 6">
    <name type="scientific">Rheinheimera pacifica</name>
    <dbReference type="NCBI Taxonomy" id="173990"/>
    <lineage>
        <taxon>Bacteria</taxon>
        <taxon>Pseudomonadati</taxon>
        <taxon>Pseudomonadota</taxon>
        <taxon>Gammaproteobacteria</taxon>
        <taxon>Chromatiales</taxon>
        <taxon>Chromatiaceae</taxon>
        <taxon>Rheinheimera</taxon>
    </lineage>
</organism>
<dbReference type="Pfam" id="PF03965">
    <property type="entry name" value="Penicillinase_R"/>
    <property type="match status" value="1"/>
</dbReference>
<evidence type="ECO:0000256" key="1">
    <source>
        <dbReference type="ARBA" id="ARBA00011046"/>
    </source>
</evidence>
<dbReference type="GO" id="GO:0003677">
    <property type="term" value="F:DNA binding"/>
    <property type="evidence" value="ECO:0007669"/>
    <property type="project" value="UniProtKB-KW"/>
</dbReference>
<dbReference type="Gene3D" id="1.10.10.10">
    <property type="entry name" value="Winged helix-like DNA-binding domain superfamily/Winged helix DNA-binding domain"/>
    <property type="match status" value="1"/>
</dbReference>
<evidence type="ECO:0000256" key="4">
    <source>
        <dbReference type="ARBA" id="ARBA00023163"/>
    </source>
</evidence>
<gene>
    <name evidence="5" type="ORF">SAMN05660691_01314</name>
</gene>
<dbReference type="SUPFAM" id="SSF46785">
    <property type="entry name" value="Winged helix' DNA-binding domain"/>
    <property type="match status" value="1"/>
</dbReference>
<keyword evidence="3" id="KW-0238">DNA-binding</keyword>
<dbReference type="RefSeq" id="WP_245728289.1">
    <property type="nucleotide sequence ID" value="NZ_FNXF01000004.1"/>
</dbReference>
<evidence type="ECO:0000256" key="2">
    <source>
        <dbReference type="ARBA" id="ARBA00023015"/>
    </source>
</evidence>